<reference evidence="1 2" key="1">
    <citation type="submission" date="2021-08" db="EMBL/GenBank/DDBJ databases">
        <title>WGS of actinomycetes from Thailand.</title>
        <authorList>
            <person name="Thawai C."/>
        </authorList>
    </citation>
    <scope>NUCLEOTIDE SEQUENCE [LARGE SCALE GENOMIC DNA]</scope>
    <source>
        <strain evidence="1 2">PLK6-54</strain>
    </source>
</reference>
<evidence type="ECO:0000313" key="2">
    <source>
        <dbReference type="Proteomes" id="UP000778578"/>
    </source>
</evidence>
<keyword evidence="2" id="KW-1185">Reference proteome</keyword>
<dbReference type="EMBL" id="JAINZZ010000006">
    <property type="protein sequence ID" value="MBY8877533.1"/>
    <property type="molecule type" value="Genomic_DNA"/>
</dbReference>
<protein>
    <submittedName>
        <fullName evidence="1">Uncharacterized protein</fullName>
    </submittedName>
</protein>
<name>A0ABS7Q3K1_9ACTN</name>
<organism evidence="1 2">
    <name type="scientific">Actinacidiphila acidipaludis</name>
    <dbReference type="NCBI Taxonomy" id="2873382"/>
    <lineage>
        <taxon>Bacteria</taxon>
        <taxon>Bacillati</taxon>
        <taxon>Actinomycetota</taxon>
        <taxon>Actinomycetes</taxon>
        <taxon>Kitasatosporales</taxon>
        <taxon>Streptomycetaceae</taxon>
        <taxon>Actinacidiphila</taxon>
    </lineage>
</organism>
<dbReference type="Proteomes" id="UP000778578">
    <property type="component" value="Unassembled WGS sequence"/>
</dbReference>
<gene>
    <name evidence="1" type="ORF">K7862_07780</name>
</gene>
<comment type="caution">
    <text evidence="1">The sequence shown here is derived from an EMBL/GenBank/DDBJ whole genome shotgun (WGS) entry which is preliminary data.</text>
</comment>
<accession>A0ABS7Q3K1</accession>
<sequence>MLGADDFPPGAPVLLITDGECDVLRVRREHAFLLPRGARLPFAPRGPVFEMR</sequence>
<evidence type="ECO:0000313" key="1">
    <source>
        <dbReference type="EMBL" id="MBY8877533.1"/>
    </source>
</evidence>
<dbReference type="RefSeq" id="WP_222961689.1">
    <property type="nucleotide sequence ID" value="NZ_JAINZZ010000006.1"/>
</dbReference>
<proteinExistence type="predicted"/>